<reference evidence="1" key="1">
    <citation type="submission" date="2018-06" db="EMBL/GenBank/DDBJ databases">
        <authorList>
            <person name="Zhirakovskaya E."/>
        </authorList>
    </citation>
    <scope>NUCLEOTIDE SEQUENCE</scope>
</reference>
<accession>A0A3B0V449</accession>
<protein>
    <submittedName>
        <fullName evidence="1">Uncharacterized protein</fullName>
    </submittedName>
</protein>
<dbReference type="AlphaFoldDB" id="A0A3B0V449"/>
<dbReference type="EMBL" id="UOEW01000201">
    <property type="protein sequence ID" value="VAW38338.1"/>
    <property type="molecule type" value="Genomic_DNA"/>
</dbReference>
<sequence>MKPYRDKARKFDTVYENPTGTKIINDLTTLYLYCRYTNSIQRSFGTLILQ</sequence>
<evidence type="ECO:0000313" key="1">
    <source>
        <dbReference type="EMBL" id="VAW38338.1"/>
    </source>
</evidence>
<proteinExistence type="predicted"/>
<organism evidence="1">
    <name type="scientific">hydrothermal vent metagenome</name>
    <dbReference type="NCBI Taxonomy" id="652676"/>
    <lineage>
        <taxon>unclassified sequences</taxon>
        <taxon>metagenomes</taxon>
        <taxon>ecological metagenomes</taxon>
    </lineage>
</organism>
<gene>
    <name evidence="1" type="ORF">MNBD_GAMMA01-1286</name>
</gene>
<name>A0A3B0V449_9ZZZZ</name>